<reference evidence="1" key="1">
    <citation type="journal article" date="2020" name="J. Eukaryot. Microbiol.">
        <title>De novo Sequencing, Assembly and Annotation of the Transcriptome for the Free-Living Testate Amoeba Arcella intermedia.</title>
        <authorList>
            <person name="Ribeiro G.M."/>
            <person name="Porfirio-Sousa A.L."/>
            <person name="Maurer-Alcala X.X."/>
            <person name="Katz L.A."/>
            <person name="Lahr D.J.G."/>
        </authorList>
    </citation>
    <scope>NUCLEOTIDE SEQUENCE</scope>
</reference>
<evidence type="ECO:0000313" key="1">
    <source>
        <dbReference type="EMBL" id="NDV32693.1"/>
    </source>
</evidence>
<dbReference type="PANTHER" id="PTHR37474">
    <property type="entry name" value="RNA LIGASE/CYCLIC NUCLEOTIDE PHOSPHODIESTERASE"/>
    <property type="match status" value="1"/>
</dbReference>
<dbReference type="Gene3D" id="3.90.1140.10">
    <property type="entry name" value="Cyclic phosphodiesterase"/>
    <property type="match status" value="1"/>
</dbReference>
<name>A0A6B2L6N7_9EUKA</name>
<dbReference type="SUPFAM" id="SSF55144">
    <property type="entry name" value="LigT-like"/>
    <property type="match status" value="1"/>
</dbReference>
<protein>
    <recommendedName>
        <fullName evidence="2">2'-5' RNA ligase family protein</fullName>
    </recommendedName>
</protein>
<dbReference type="AlphaFoldDB" id="A0A6B2L6N7"/>
<organism evidence="1">
    <name type="scientific">Arcella intermedia</name>
    <dbReference type="NCBI Taxonomy" id="1963864"/>
    <lineage>
        <taxon>Eukaryota</taxon>
        <taxon>Amoebozoa</taxon>
        <taxon>Tubulinea</taxon>
        <taxon>Elardia</taxon>
        <taxon>Arcellinida</taxon>
        <taxon>Sphaerothecina</taxon>
        <taxon>Arcellidae</taxon>
        <taxon>Arcella</taxon>
    </lineage>
</organism>
<evidence type="ECO:0008006" key="2">
    <source>
        <dbReference type="Google" id="ProtNLM"/>
    </source>
</evidence>
<dbReference type="EMBL" id="GIBP01003724">
    <property type="protein sequence ID" value="NDV32693.1"/>
    <property type="molecule type" value="Transcribed_RNA"/>
</dbReference>
<sequence>MWEQIQDIRKKHDKAYERWLPHINLLYPFVQSSQFEIASDMMLKALRSITPFQLELNQFGYFANGNTYTIFLKPSHASVRGVLQIQSSLLRLFPFCNELNQKSEKGFQPHLTLAQFNSESEAKSFLQHLKETFQPIQFELNSLHLISRAKNEPFKIQLTFQFPQIIKRVIKTESSYINITDLLYGQQNFPPVEFNLNSKLPQILDNIEKWITNPNHHDSLPKNSKALLTSLLPFTRQRIPILPPSWLLSLLESNQFLTIEPDNTLLPLIQNHADLSKHPLLTTPTSSTRPDGMLDPRACQLEALKKCCWWVIKRKSSLPKDVETLKKALEQLVEVSLSVDGREIIQTLEKKGYIQGDQYGHLHYPILSK</sequence>
<proteinExistence type="predicted"/>
<dbReference type="PANTHER" id="PTHR37474:SF1">
    <property type="entry name" value="2'-5' RNA LIGASE FAMILY PROTEIN"/>
    <property type="match status" value="1"/>
</dbReference>
<dbReference type="InterPro" id="IPR009097">
    <property type="entry name" value="Cyclic_Pdiesterase"/>
</dbReference>
<dbReference type="Pfam" id="PF13563">
    <property type="entry name" value="2_5_RNA_ligase2"/>
    <property type="match status" value="1"/>
</dbReference>
<accession>A0A6B2L6N7</accession>